<keyword evidence="2" id="KW-0812">Transmembrane</keyword>
<feature type="transmembrane region" description="Helical" evidence="2">
    <location>
        <begin position="251"/>
        <end position="270"/>
    </location>
</feature>
<evidence type="ECO:0000313" key="3">
    <source>
        <dbReference type="EMBL" id="QWZ09997.1"/>
    </source>
</evidence>
<name>A0A975Y1Y4_9ACTN</name>
<dbReference type="RefSeq" id="WP_216941843.1">
    <property type="nucleotide sequence ID" value="NZ_CP077062.1"/>
</dbReference>
<protein>
    <submittedName>
        <fullName evidence="3">Uncharacterized protein</fullName>
    </submittedName>
</protein>
<gene>
    <name evidence="3" type="ORF">KRR39_09840</name>
</gene>
<dbReference type="EMBL" id="CP077062">
    <property type="protein sequence ID" value="QWZ09997.1"/>
    <property type="molecule type" value="Genomic_DNA"/>
</dbReference>
<keyword evidence="2" id="KW-1133">Transmembrane helix</keyword>
<feature type="compositionally biased region" description="Low complexity" evidence="1">
    <location>
        <begin position="1"/>
        <end position="12"/>
    </location>
</feature>
<keyword evidence="2" id="KW-0472">Membrane</keyword>
<feature type="region of interest" description="Disordered" evidence="1">
    <location>
        <begin position="1"/>
        <end position="37"/>
    </location>
</feature>
<evidence type="ECO:0000313" key="4">
    <source>
        <dbReference type="Proteomes" id="UP000683575"/>
    </source>
</evidence>
<organism evidence="3 4">
    <name type="scientific">Nocardioides panacis</name>
    <dbReference type="NCBI Taxonomy" id="2849501"/>
    <lineage>
        <taxon>Bacteria</taxon>
        <taxon>Bacillati</taxon>
        <taxon>Actinomycetota</taxon>
        <taxon>Actinomycetes</taxon>
        <taxon>Propionibacteriales</taxon>
        <taxon>Nocardioidaceae</taxon>
        <taxon>Nocardioides</taxon>
    </lineage>
</organism>
<reference evidence="3" key="1">
    <citation type="submission" date="2021-06" db="EMBL/GenBank/DDBJ databases">
        <title>Complete genome sequence of Nocardioides sp. G188.</title>
        <authorList>
            <person name="Im W.-T."/>
        </authorList>
    </citation>
    <scope>NUCLEOTIDE SEQUENCE</scope>
    <source>
        <strain evidence="3">G188</strain>
    </source>
</reference>
<feature type="region of interest" description="Disordered" evidence="1">
    <location>
        <begin position="185"/>
        <end position="246"/>
    </location>
</feature>
<sequence length="429" mass="43818">MTHETAATTAPALPEQRVGDQEHAPAAPPSPRTASGQPVPFEQLLAVATLTPGQALLVAARLLRAGAAAGTAAAGSAVGCRLGPVSFTPTGDLDVAVTSAEEEKPVTELLRQLLQNARRLPAHPKPEQHLLLHLLEEATAPAPDPDARADGLEEALTATSGSGARQRLSAQLAALVQAATRVVPPVPAPAEDGPSQAGVRPTTRRTRTQGVAPAATDPSRPAPRRAVPATAGASRTARRAHLSSHTRRRRVALVVAVLVAALAASAYVGLLQRGAGMVASVGRDDQPSAPATHAPARHTPKPAQPARAHRSRAVPTLAARHAGPVAGVLVQKSGSCRPGSPCPVKVTVHLGTGSTGQPVRWRVGASRACHGGMAWSAPTTVTPQPGWRTVFASSSVRVPRGSLALVALTTAPARVQSAPVRLPGSAPHC</sequence>
<feature type="compositionally biased region" description="Basic residues" evidence="1">
    <location>
        <begin position="236"/>
        <end position="246"/>
    </location>
</feature>
<accession>A0A975Y1Y4</accession>
<evidence type="ECO:0000256" key="1">
    <source>
        <dbReference type="SAM" id="MobiDB-lite"/>
    </source>
</evidence>
<feature type="region of interest" description="Disordered" evidence="1">
    <location>
        <begin position="282"/>
        <end position="309"/>
    </location>
</feature>
<keyword evidence="4" id="KW-1185">Reference proteome</keyword>
<feature type="compositionally biased region" description="Low complexity" evidence="1">
    <location>
        <begin position="224"/>
        <end position="235"/>
    </location>
</feature>
<dbReference type="AlphaFoldDB" id="A0A975Y1Y4"/>
<evidence type="ECO:0000256" key="2">
    <source>
        <dbReference type="SAM" id="Phobius"/>
    </source>
</evidence>
<dbReference type="KEGG" id="nps:KRR39_09840"/>
<dbReference type="Proteomes" id="UP000683575">
    <property type="component" value="Chromosome"/>
</dbReference>
<proteinExistence type="predicted"/>